<evidence type="ECO:0000313" key="1">
    <source>
        <dbReference type="EMBL" id="ODV66805.1"/>
    </source>
</evidence>
<evidence type="ECO:0008006" key="3">
    <source>
        <dbReference type="Google" id="ProtNLM"/>
    </source>
</evidence>
<dbReference type="PANTHER" id="PTHR28037">
    <property type="entry name" value="ALCOHOL O-ACETYLTRANSFERASE 1-RELATED"/>
    <property type="match status" value="1"/>
</dbReference>
<dbReference type="Gene3D" id="3.30.559.10">
    <property type="entry name" value="Chloramphenicol acetyltransferase-like domain"/>
    <property type="match status" value="1"/>
</dbReference>
<dbReference type="InterPro" id="IPR010828">
    <property type="entry name" value="Atf2/Sli1-like"/>
</dbReference>
<name>A0A1E4RI81_9ASCO</name>
<dbReference type="EMBL" id="KV454541">
    <property type="protein sequence ID" value="ODV66805.1"/>
    <property type="molecule type" value="Genomic_DNA"/>
</dbReference>
<reference evidence="2" key="1">
    <citation type="submission" date="2016-05" db="EMBL/GenBank/DDBJ databases">
        <title>Comparative genomics of biotechnologically important yeasts.</title>
        <authorList>
            <consortium name="DOE Joint Genome Institute"/>
            <person name="Riley R."/>
            <person name="Haridas S."/>
            <person name="Wolfe K.H."/>
            <person name="Lopes M.R."/>
            <person name="Hittinger C.T."/>
            <person name="Goker M."/>
            <person name="Salamov A."/>
            <person name="Wisecaver J."/>
            <person name="Long T.M."/>
            <person name="Aerts A.L."/>
            <person name="Barry K."/>
            <person name="Choi C."/>
            <person name="Clum A."/>
            <person name="Coughlan A.Y."/>
            <person name="Deshpande S."/>
            <person name="Douglass A.P."/>
            <person name="Hanson S.J."/>
            <person name="Klenk H.-P."/>
            <person name="Labutti K."/>
            <person name="Lapidus A."/>
            <person name="Lindquist E."/>
            <person name="Lipzen A."/>
            <person name="Meier-Kolthoff J.P."/>
            <person name="Ohm R.A."/>
            <person name="Otillar R.P."/>
            <person name="Pangilinan J."/>
            <person name="Peng Y."/>
            <person name="Rokas A."/>
            <person name="Rosa C.A."/>
            <person name="Scheuner C."/>
            <person name="Sibirny A.A."/>
            <person name="Slot J.C."/>
            <person name="Stielow J.B."/>
            <person name="Sun H."/>
            <person name="Kurtzman C.P."/>
            <person name="Blackwell M."/>
            <person name="Grigoriev I.V."/>
            <person name="Jeffries T.W."/>
        </authorList>
    </citation>
    <scope>NUCLEOTIDE SEQUENCE [LARGE SCALE GENOMIC DNA]</scope>
    <source>
        <strain evidence="2">NRRL Y-1933</strain>
    </source>
</reference>
<dbReference type="PANTHER" id="PTHR28037:SF1">
    <property type="entry name" value="ALCOHOL O-ACETYLTRANSFERASE 1-RELATED"/>
    <property type="match status" value="1"/>
</dbReference>
<dbReference type="GeneID" id="30994685"/>
<proteinExistence type="predicted"/>
<dbReference type="Proteomes" id="UP000095085">
    <property type="component" value="Unassembled WGS sequence"/>
</dbReference>
<evidence type="ECO:0000313" key="2">
    <source>
        <dbReference type="Proteomes" id="UP000095085"/>
    </source>
</evidence>
<accession>A0A1E4RI81</accession>
<organism evidence="1 2">
    <name type="scientific">Hyphopichia burtonii NRRL Y-1933</name>
    <dbReference type="NCBI Taxonomy" id="984485"/>
    <lineage>
        <taxon>Eukaryota</taxon>
        <taxon>Fungi</taxon>
        <taxon>Dikarya</taxon>
        <taxon>Ascomycota</taxon>
        <taxon>Saccharomycotina</taxon>
        <taxon>Pichiomycetes</taxon>
        <taxon>Debaryomycetaceae</taxon>
        <taxon>Hyphopichia</taxon>
    </lineage>
</organism>
<dbReference type="OrthoDB" id="2150604at2759"/>
<dbReference type="Pfam" id="PF07247">
    <property type="entry name" value="AATase"/>
    <property type="match status" value="1"/>
</dbReference>
<dbReference type="STRING" id="984485.A0A1E4RI81"/>
<dbReference type="GO" id="GO:0008080">
    <property type="term" value="F:N-acetyltransferase activity"/>
    <property type="evidence" value="ECO:0007669"/>
    <property type="project" value="TreeGrafter"/>
</dbReference>
<keyword evidence="2" id="KW-1185">Reference proteome</keyword>
<sequence>MSVRESHRRDVGFFERYFIGRNVHSIYTNVGVVTRLNHLVSAEVLSNAVRSMILQNPWLVVNYFSRLKTSYQVRPEDYEARFINEIKFLNVVSFETVPSFNEDLLEKMDKQRLPLDSTTLPLWRIVVYTVRDSGEQYVCGCFDHTIFDGLASVEFLRDLVKELSYVKEADSMVGTLFEYSQDAVRLPERVPLCTELKTDLFSPSFSGKILQRLYDVLVSFIPSFFKRTSLISTGIPITKDTSSKFKIVRFEQDEVRRITEFCRLQNFTLTPFFHCVGINCLESHFYNRFRNPDYHTLSLIAINGRRYFPEFAANFNYSPTVLAQAFRLPPTVDYSESNIITLIRHTYMKMAENLISRETFKSSWCLSYQNLLKLYYSLIGSDVGKASLITSNLGKVENKSEDWTIEEIWFVLNTSVTYNFLFNMITSPAGVLNLVIPYSVELSSFEIEVDGKLMKAVDHFAIMFKRKVLSFVSSH</sequence>
<dbReference type="InterPro" id="IPR052058">
    <property type="entry name" value="Alcohol_O-acetyltransferase"/>
</dbReference>
<gene>
    <name evidence="1" type="ORF">HYPBUDRAFT_148604</name>
</gene>
<protein>
    <recommendedName>
        <fullName evidence="3">Alcohol acetyltransferase</fullName>
    </recommendedName>
</protein>
<dbReference type="InterPro" id="IPR023213">
    <property type="entry name" value="CAT-like_dom_sf"/>
</dbReference>
<dbReference type="RefSeq" id="XP_020075872.1">
    <property type="nucleotide sequence ID" value="XM_020220135.1"/>
</dbReference>
<dbReference type="SUPFAM" id="SSF52777">
    <property type="entry name" value="CoA-dependent acyltransferases"/>
    <property type="match status" value="1"/>
</dbReference>
<dbReference type="AlphaFoldDB" id="A0A1E4RI81"/>